<sequence length="321" mass="34398">MSFQLLAIPLLAASQPPAAQLAYAPMALADEQVISGSDPVAPPAEAAAAPDEQPTSTPPSPSSGEIIITGRKRIAADPVEEINVASFKAVQAVDEAVVGPIATTYKDTMPRAARRGVTNVLKNLDEPIVFVNFLLQMKPGKAAETAGRFVINTTLGIAGLFDIAKRKPFHLPRRSNGMADTLGYYGVGPGPYFFLPVIGPTTLRDMLARPFDLAILPLAVGKPFNTPLFAVSKTVISSLDERANNDDLIRKLRDESADPYATTRDFYLARRKAEIDVLRGMRTSLDDPAPPERRTKQRPVTAPVSGEPVSSQGEPSTSTQP</sequence>
<evidence type="ECO:0000256" key="1">
    <source>
        <dbReference type="ARBA" id="ARBA00010634"/>
    </source>
</evidence>
<dbReference type="Pfam" id="PF04333">
    <property type="entry name" value="MlaA"/>
    <property type="match status" value="1"/>
</dbReference>
<feature type="region of interest" description="Disordered" evidence="3">
    <location>
        <begin position="281"/>
        <end position="321"/>
    </location>
</feature>
<comment type="similarity">
    <text evidence="1">Belongs to the MlaA family.</text>
</comment>
<evidence type="ECO:0000256" key="4">
    <source>
        <dbReference type="SAM" id="SignalP"/>
    </source>
</evidence>
<gene>
    <name evidence="5" type="ORF">GGR44_001824</name>
</gene>
<feature type="signal peptide" evidence="4">
    <location>
        <begin position="1"/>
        <end position="19"/>
    </location>
</feature>
<reference evidence="5 6" key="1">
    <citation type="submission" date="2020-08" db="EMBL/GenBank/DDBJ databases">
        <title>Genomic Encyclopedia of Type Strains, Phase IV (KMG-IV): sequencing the most valuable type-strain genomes for metagenomic binning, comparative biology and taxonomic classification.</title>
        <authorList>
            <person name="Goeker M."/>
        </authorList>
    </citation>
    <scope>NUCLEOTIDE SEQUENCE [LARGE SCALE GENOMIC DNA]</scope>
    <source>
        <strain evidence="5 6">DSM 29348</strain>
    </source>
</reference>
<dbReference type="PANTHER" id="PTHR30035">
    <property type="entry name" value="LIPOPROTEIN VACJ-RELATED"/>
    <property type="match status" value="1"/>
</dbReference>
<keyword evidence="5" id="KW-0449">Lipoprotein</keyword>
<keyword evidence="2 4" id="KW-0732">Signal</keyword>
<comment type="caution">
    <text evidence="5">The sequence shown here is derived from an EMBL/GenBank/DDBJ whole genome shotgun (WGS) entry which is preliminary data.</text>
</comment>
<evidence type="ECO:0000256" key="3">
    <source>
        <dbReference type="SAM" id="MobiDB-lite"/>
    </source>
</evidence>
<dbReference type="EMBL" id="JACIEB010000003">
    <property type="protein sequence ID" value="MBB3982165.1"/>
    <property type="molecule type" value="Genomic_DNA"/>
</dbReference>
<feature type="region of interest" description="Disordered" evidence="3">
    <location>
        <begin position="36"/>
        <end position="65"/>
    </location>
</feature>
<organism evidence="5 6">
    <name type="scientific">Sphingobium fontiphilum</name>
    <dbReference type="NCBI Taxonomy" id="944425"/>
    <lineage>
        <taxon>Bacteria</taxon>
        <taxon>Pseudomonadati</taxon>
        <taxon>Pseudomonadota</taxon>
        <taxon>Alphaproteobacteria</taxon>
        <taxon>Sphingomonadales</taxon>
        <taxon>Sphingomonadaceae</taxon>
        <taxon>Sphingobium</taxon>
    </lineage>
</organism>
<proteinExistence type="inferred from homology"/>
<evidence type="ECO:0000256" key="2">
    <source>
        <dbReference type="ARBA" id="ARBA00022729"/>
    </source>
</evidence>
<name>A0A7W6DF65_9SPHN</name>
<dbReference type="AlphaFoldDB" id="A0A7W6DF65"/>
<feature type="chain" id="PRO_5031540766" evidence="4">
    <location>
        <begin position="20"/>
        <end position="321"/>
    </location>
</feature>
<protein>
    <submittedName>
        <fullName evidence="5">Phospholipid-binding lipoprotein MlaA</fullName>
    </submittedName>
</protein>
<dbReference type="GO" id="GO:0016020">
    <property type="term" value="C:membrane"/>
    <property type="evidence" value="ECO:0007669"/>
    <property type="project" value="InterPro"/>
</dbReference>
<dbReference type="InterPro" id="IPR007428">
    <property type="entry name" value="MlaA"/>
</dbReference>
<evidence type="ECO:0000313" key="5">
    <source>
        <dbReference type="EMBL" id="MBB3982165.1"/>
    </source>
</evidence>
<dbReference type="GO" id="GO:0120010">
    <property type="term" value="P:intermembrane phospholipid transfer"/>
    <property type="evidence" value="ECO:0007669"/>
    <property type="project" value="TreeGrafter"/>
</dbReference>
<dbReference type="PANTHER" id="PTHR30035:SF3">
    <property type="entry name" value="INTERMEMBRANE PHOSPHOLIPID TRANSPORT SYSTEM LIPOPROTEIN MLAA"/>
    <property type="match status" value="1"/>
</dbReference>
<dbReference type="PRINTS" id="PR01805">
    <property type="entry name" value="VACJLIPOPROT"/>
</dbReference>
<evidence type="ECO:0000313" key="6">
    <source>
        <dbReference type="Proteomes" id="UP000552757"/>
    </source>
</evidence>
<dbReference type="RefSeq" id="WP_183955213.1">
    <property type="nucleotide sequence ID" value="NZ_JACIEB010000003.1"/>
</dbReference>
<dbReference type="Proteomes" id="UP000552757">
    <property type="component" value="Unassembled WGS sequence"/>
</dbReference>
<feature type="compositionally biased region" description="Polar residues" evidence="3">
    <location>
        <begin position="308"/>
        <end position="321"/>
    </location>
</feature>
<keyword evidence="6" id="KW-1185">Reference proteome</keyword>
<accession>A0A7W6DF65</accession>